<accession>A0A5J9UNQ2</accession>
<dbReference type="Gramene" id="TVU24780">
    <property type="protein sequence ID" value="TVU24780"/>
    <property type="gene ID" value="EJB05_27237"/>
</dbReference>
<evidence type="ECO:0000256" key="1">
    <source>
        <dbReference type="SAM" id="Coils"/>
    </source>
</evidence>
<dbReference type="AlphaFoldDB" id="A0A5J9UNQ2"/>
<dbReference type="OrthoDB" id="676843at2759"/>
<reference evidence="3 4" key="1">
    <citation type="journal article" date="2019" name="Sci. Rep.">
        <title>A high-quality genome of Eragrostis curvula grass provides insights into Poaceae evolution and supports new strategies to enhance forage quality.</title>
        <authorList>
            <person name="Carballo J."/>
            <person name="Santos B.A.C.M."/>
            <person name="Zappacosta D."/>
            <person name="Garbus I."/>
            <person name="Selva J.P."/>
            <person name="Gallo C.A."/>
            <person name="Diaz A."/>
            <person name="Albertini E."/>
            <person name="Caccamo M."/>
            <person name="Echenique V."/>
        </authorList>
    </citation>
    <scope>NUCLEOTIDE SEQUENCE [LARGE SCALE GENOMIC DNA]</scope>
    <source>
        <strain evidence="4">cv. Victoria</strain>
        <tissue evidence="3">Leaf</tissue>
    </source>
</reference>
<gene>
    <name evidence="3" type="ORF">EJB05_27237</name>
</gene>
<feature type="coiled-coil region" evidence="1">
    <location>
        <begin position="462"/>
        <end position="510"/>
    </location>
</feature>
<feature type="compositionally biased region" description="Acidic residues" evidence="2">
    <location>
        <begin position="66"/>
        <end position="82"/>
    </location>
</feature>
<dbReference type="PANTHER" id="PTHR33063">
    <property type="entry name" value="OS02G0583500 PROTEIN"/>
    <property type="match status" value="1"/>
</dbReference>
<evidence type="ECO:0000256" key="2">
    <source>
        <dbReference type="SAM" id="MobiDB-lite"/>
    </source>
</evidence>
<dbReference type="Proteomes" id="UP000324897">
    <property type="component" value="Chromosome 2"/>
</dbReference>
<organism evidence="3 4">
    <name type="scientific">Eragrostis curvula</name>
    <name type="common">weeping love grass</name>
    <dbReference type="NCBI Taxonomy" id="38414"/>
    <lineage>
        <taxon>Eukaryota</taxon>
        <taxon>Viridiplantae</taxon>
        <taxon>Streptophyta</taxon>
        <taxon>Embryophyta</taxon>
        <taxon>Tracheophyta</taxon>
        <taxon>Spermatophyta</taxon>
        <taxon>Magnoliopsida</taxon>
        <taxon>Liliopsida</taxon>
        <taxon>Poales</taxon>
        <taxon>Poaceae</taxon>
        <taxon>PACMAD clade</taxon>
        <taxon>Chloridoideae</taxon>
        <taxon>Eragrostideae</taxon>
        <taxon>Eragrostidinae</taxon>
        <taxon>Eragrostis</taxon>
    </lineage>
</organism>
<keyword evidence="4" id="KW-1185">Reference proteome</keyword>
<dbReference type="InterPro" id="IPR004252">
    <property type="entry name" value="Probable_transposase_24"/>
</dbReference>
<dbReference type="EMBL" id="RWGY01000013">
    <property type="protein sequence ID" value="TVU24780.1"/>
    <property type="molecule type" value="Genomic_DNA"/>
</dbReference>
<sequence>MPSKGERQQQEPRIHEYELVKLRQCMRNNARLQQLGIPALASMFQKQFSNLASNEKLASNANCEGSESEYNPEQDDTGDSIDDNTSKNTKRASKKNKNTSSTVGRKPGHKRVLEQPTTRVTRSKRSLTIPHNASDAPHRSGDTTPVVQQSLMGNDEVNDSAEHEEERVFDVESEGGQERFIRGINMGKGLQKLSRARCGKLSVNIPEGRIRPVVPLVAAKFATECNIAVRNHIPVLKHWKDYKESGHFTHFLGKVGVSVYSNPFPTLGLFASKAKFDIDTKAEPVRKACSQMMKNAIRQQRYRLKKKYFDPFPLHLVSKTSPVKSLTDEEWNQLVEIWKDPKKMATCEKNKANRAKVKFHQTTGSRSYMVHCENLGDKYEDEDPNEFDLFKECHYSKKKKGYTPAVQAVIAEMENKISEANDGEQEHMSVGDVVADVLAAHTKKSTFLQNVGIKNVQPRSNVRNLQAELTEEKRANAELRLVVDTQREQIHVLSEQLQKAEEARAKDKAETDAKFELLLSRLPPVPAVPDQAVPDQAEGWA</sequence>
<comment type="caution">
    <text evidence="3">The sequence shown here is derived from an EMBL/GenBank/DDBJ whole genome shotgun (WGS) entry which is preliminary data.</text>
</comment>
<evidence type="ECO:0000313" key="3">
    <source>
        <dbReference type="EMBL" id="TVU24780.1"/>
    </source>
</evidence>
<protein>
    <recommendedName>
        <fullName evidence="5">Transposase Tnp1/En/Spm-like domain-containing protein</fullName>
    </recommendedName>
</protein>
<proteinExistence type="predicted"/>
<name>A0A5J9UNQ2_9POAL</name>
<evidence type="ECO:0008006" key="5">
    <source>
        <dbReference type="Google" id="ProtNLM"/>
    </source>
</evidence>
<feature type="region of interest" description="Disordered" evidence="2">
    <location>
        <begin position="59"/>
        <end position="146"/>
    </location>
</feature>
<dbReference type="Pfam" id="PF03004">
    <property type="entry name" value="Transposase_24"/>
    <property type="match status" value="1"/>
</dbReference>
<evidence type="ECO:0000313" key="4">
    <source>
        <dbReference type="Proteomes" id="UP000324897"/>
    </source>
</evidence>
<dbReference type="PANTHER" id="PTHR33063:SF17">
    <property type="entry name" value="OS06G0271400 PROTEIN"/>
    <property type="match status" value="1"/>
</dbReference>
<feature type="compositionally biased region" description="Basic residues" evidence="2">
    <location>
        <begin position="88"/>
        <end position="97"/>
    </location>
</feature>
<keyword evidence="1" id="KW-0175">Coiled coil</keyword>